<sequence length="185" mass="20687">MYGELFFVFAQVVGLGNLFHPETRYSVGMLVVDTLFKYLGTYGHFNRQSLGYVAVTKVGHQELILLKPSVAMNLNGRSISKVVTMYKVNPSDVILVHDDLDRPVGKYSLKHGGSAGGHNRVTSAIASLHSDSLRRVRVGVGRPSKRDNVTEYVLSNFDPLEMLVMERTIEQCCEVLMKELQLLRS</sequence>
<accession>A0A3M6U6N7</accession>
<evidence type="ECO:0000256" key="2">
    <source>
        <dbReference type="ARBA" id="ARBA00022801"/>
    </source>
</evidence>
<dbReference type="PANTHER" id="PTHR17224:SF1">
    <property type="entry name" value="PEPTIDYL-TRNA HYDROLASE"/>
    <property type="match status" value="1"/>
</dbReference>
<dbReference type="EMBL" id="RCHS01002157">
    <property type="protein sequence ID" value="RMX49219.1"/>
    <property type="molecule type" value="Genomic_DNA"/>
</dbReference>
<evidence type="ECO:0000313" key="4">
    <source>
        <dbReference type="EMBL" id="RMX49219.1"/>
    </source>
</evidence>
<dbReference type="PANTHER" id="PTHR17224">
    <property type="entry name" value="PEPTIDYL-TRNA HYDROLASE"/>
    <property type="match status" value="1"/>
</dbReference>
<gene>
    <name evidence="4" type="ORF">pdam_00005819</name>
</gene>
<dbReference type="SUPFAM" id="SSF53178">
    <property type="entry name" value="Peptidyl-tRNA hydrolase-like"/>
    <property type="match status" value="1"/>
</dbReference>
<dbReference type="Proteomes" id="UP000275408">
    <property type="component" value="Unassembled WGS sequence"/>
</dbReference>
<evidence type="ECO:0008006" key="6">
    <source>
        <dbReference type="Google" id="ProtNLM"/>
    </source>
</evidence>
<organism evidence="4 5">
    <name type="scientific">Pocillopora damicornis</name>
    <name type="common">Cauliflower coral</name>
    <name type="synonym">Millepora damicornis</name>
    <dbReference type="NCBI Taxonomy" id="46731"/>
    <lineage>
        <taxon>Eukaryota</taxon>
        <taxon>Metazoa</taxon>
        <taxon>Cnidaria</taxon>
        <taxon>Anthozoa</taxon>
        <taxon>Hexacorallia</taxon>
        <taxon>Scleractinia</taxon>
        <taxon>Astrocoeniina</taxon>
        <taxon>Pocilloporidae</taxon>
        <taxon>Pocillopora</taxon>
    </lineage>
</organism>
<keyword evidence="1" id="KW-0820">tRNA-binding</keyword>
<protein>
    <recommendedName>
        <fullName evidence="6">Peptidyl-tRNA hydrolase</fullName>
    </recommendedName>
</protein>
<evidence type="ECO:0000256" key="3">
    <source>
        <dbReference type="ARBA" id="ARBA00022884"/>
    </source>
</evidence>
<dbReference type="InterPro" id="IPR001328">
    <property type="entry name" value="Pept_tRNA_hydro"/>
</dbReference>
<keyword evidence="5" id="KW-1185">Reference proteome</keyword>
<keyword evidence="2" id="KW-0378">Hydrolase</keyword>
<dbReference type="STRING" id="46731.A0A3M6U6N7"/>
<dbReference type="Pfam" id="PF01195">
    <property type="entry name" value="Pept_tRNA_hydro"/>
    <property type="match status" value="1"/>
</dbReference>
<dbReference type="AlphaFoldDB" id="A0A3M6U6N7"/>
<name>A0A3M6U6N7_POCDA</name>
<dbReference type="NCBIfam" id="TIGR00447">
    <property type="entry name" value="pth"/>
    <property type="match status" value="1"/>
</dbReference>
<dbReference type="InterPro" id="IPR036416">
    <property type="entry name" value="Pept_tRNA_hydro_sf"/>
</dbReference>
<evidence type="ECO:0000313" key="5">
    <source>
        <dbReference type="Proteomes" id="UP000275408"/>
    </source>
</evidence>
<dbReference type="CDD" id="cd00462">
    <property type="entry name" value="PTH"/>
    <property type="match status" value="1"/>
</dbReference>
<dbReference type="OrthoDB" id="1711136at2759"/>
<dbReference type="GO" id="GO:0000049">
    <property type="term" value="F:tRNA binding"/>
    <property type="evidence" value="ECO:0007669"/>
    <property type="project" value="UniProtKB-KW"/>
</dbReference>
<evidence type="ECO:0000256" key="1">
    <source>
        <dbReference type="ARBA" id="ARBA00022555"/>
    </source>
</evidence>
<proteinExistence type="predicted"/>
<reference evidence="4 5" key="1">
    <citation type="journal article" date="2018" name="Sci. Rep.">
        <title>Comparative analysis of the Pocillopora damicornis genome highlights role of immune system in coral evolution.</title>
        <authorList>
            <person name="Cunning R."/>
            <person name="Bay R.A."/>
            <person name="Gillette P."/>
            <person name="Baker A.C."/>
            <person name="Traylor-Knowles N."/>
        </authorList>
    </citation>
    <scope>NUCLEOTIDE SEQUENCE [LARGE SCALE GENOMIC DNA]</scope>
    <source>
        <strain evidence="4">RSMAS</strain>
        <tissue evidence="4">Whole animal</tissue>
    </source>
</reference>
<dbReference type="GO" id="GO:0004045">
    <property type="term" value="F:peptidyl-tRNA hydrolase activity"/>
    <property type="evidence" value="ECO:0007669"/>
    <property type="project" value="InterPro"/>
</dbReference>
<comment type="caution">
    <text evidence="4">The sequence shown here is derived from an EMBL/GenBank/DDBJ whole genome shotgun (WGS) entry which is preliminary data.</text>
</comment>
<keyword evidence="3" id="KW-0694">RNA-binding</keyword>
<dbReference type="Gene3D" id="3.40.50.1470">
    <property type="entry name" value="Peptidyl-tRNA hydrolase"/>
    <property type="match status" value="1"/>
</dbReference>